<evidence type="ECO:0000256" key="4">
    <source>
        <dbReference type="ARBA" id="ARBA00022989"/>
    </source>
</evidence>
<feature type="transmembrane region" description="Helical" evidence="8">
    <location>
        <begin position="225"/>
        <end position="248"/>
    </location>
</feature>
<sequence length="508" mass="56345">MKNEFNNNRKLIFRMLTDSVIVGTFAGLFSVLYRFIISKMDSSRKVLYSNFDFKSVIILFTMAIIISFLISKLLEWAPLSGGSGIPQIRGEILGKFKMNEWPTIISKIVGGSLGNLMGFSLGREGPSIQMGGASAKFIGKFFKRPPDEIKYMITAGAAAGLAAAFNAPLAGCIFAIEELHKTYSKYVLLPAFIASIIANYVSFVIMGAESSFSFAVTKSLPMRLIWVAILIGILTGFIGSFYNIMIVKCQNLFKKIDSKILKYTLLMAVTIVIGFTFYEVTGGGHGLLEEMAHKRFPVKYILAILILKLFYTTFCYGSGVQGGIFLPVLVIGGSCGALIFAMLENGINVDQYYINFIILGMSGMLASVVRSPILSVILVSEMAASFQHLIALSIVVIVSYYVAESLEIDPIYETLFERQLEDKNLLVPNETDLGNYSILEYTIVDGLDVIDKKLKEIKFPRHILIISIERDNKEFVPNAEDKILLGDKITVLLNTEDALEIDEYLKIE</sequence>
<dbReference type="PANTHER" id="PTHR45711:SF6">
    <property type="entry name" value="CHLORIDE CHANNEL PROTEIN"/>
    <property type="match status" value="1"/>
</dbReference>
<accession>A0A2I1MBG3</accession>
<keyword evidence="5" id="KW-0406">Ion transport</keyword>
<dbReference type="EMBL" id="PKGS01000001">
    <property type="protein sequence ID" value="PKZ17473.1"/>
    <property type="molecule type" value="Genomic_DNA"/>
</dbReference>
<feature type="transmembrane region" description="Helical" evidence="8">
    <location>
        <begin position="12"/>
        <end position="36"/>
    </location>
</feature>
<keyword evidence="2" id="KW-0813">Transport</keyword>
<dbReference type="PANTHER" id="PTHR45711">
    <property type="entry name" value="CHLORIDE CHANNEL PROTEIN"/>
    <property type="match status" value="1"/>
</dbReference>
<evidence type="ECO:0000313" key="11">
    <source>
        <dbReference type="Proteomes" id="UP000234335"/>
    </source>
</evidence>
<feature type="transmembrane region" description="Helical" evidence="8">
    <location>
        <begin position="355"/>
        <end position="379"/>
    </location>
</feature>
<dbReference type="Gene3D" id="3.30.70.1450">
    <property type="entry name" value="Regulator of K+ conductance, C-terminal domain"/>
    <property type="match status" value="1"/>
</dbReference>
<dbReference type="Gene3D" id="1.10.3080.10">
    <property type="entry name" value="Clc chloride channel"/>
    <property type="match status" value="1"/>
</dbReference>
<comment type="subcellular location">
    <subcellularLocation>
        <location evidence="1">Membrane</location>
        <topology evidence="1">Multi-pass membrane protein</topology>
    </subcellularLocation>
</comment>
<dbReference type="SUPFAM" id="SSF116726">
    <property type="entry name" value="TrkA C-terminal domain-like"/>
    <property type="match status" value="1"/>
</dbReference>
<feature type="transmembrane region" description="Helical" evidence="8">
    <location>
        <begin position="56"/>
        <end position="74"/>
    </location>
</feature>
<dbReference type="CDD" id="cd01031">
    <property type="entry name" value="EriC"/>
    <property type="match status" value="1"/>
</dbReference>
<keyword evidence="3 8" id="KW-0812">Transmembrane</keyword>
<dbReference type="RefSeq" id="WP_101539633.1">
    <property type="nucleotide sequence ID" value="NZ_JBHWQV010000058.1"/>
</dbReference>
<dbReference type="PROSITE" id="PS51202">
    <property type="entry name" value="RCK_C"/>
    <property type="match status" value="1"/>
</dbReference>
<name>A0A2I1MBG3_9FIRM</name>
<dbReference type="GO" id="GO:0005247">
    <property type="term" value="F:voltage-gated chloride channel activity"/>
    <property type="evidence" value="ECO:0007669"/>
    <property type="project" value="TreeGrafter"/>
</dbReference>
<reference evidence="10 11" key="1">
    <citation type="submission" date="2017-12" db="EMBL/GenBank/DDBJ databases">
        <title>Phylogenetic diversity of female urinary microbiome.</title>
        <authorList>
            <person name="Thomas-White K."/>
            <person name="Wolfe A.J."/>
        </authorList>
    </citation>
    <scope>NUCLEOTIDE SEQUENCE [LARGE SCALE GENOMIC DNA]</scope>
    <source>
        <strain evidence="10 11">UMB0119</strain>
    </source>
</reference>
<evidence type="ECO:0000256" key="8">
    <source>
        <dbReference type="SAM" id="Phobius"/>
    </source>
</evidence>
<feature type="transmembrane region" description="Helical" evidence="8">
    <location>
        <begin position="386"/>
        <end position="403"/>
    </location>
</feature>
<dbReference type="GO" id="GO:0006813">
    <property type="term" value="P:potassium ion transport"/>
    <property type="evidence" value="ECO:0007669"/>
    <property type="project" value="InterPro"/>
</dbReference>
<dbReference type="InterPro" id="IPR006037">
    <property type="entry name" value="RCK_C"/>
</dbReference>
<dbReference type="Pfam" id="PF00654">
    <property type="entry name" value="Voltage_CLC"/>
    <property type="match status" value="1"/>
</dbReference>
<feature type="transmembrane region" description="Helical" evidence="8">
    <location>
        <begin position="260"/>
        <end position="278"/>
    </location>
</feature>
<dbReference type="PRINTS" id="PR00762">
    <property type="entry name" value="CLCHANNEL"/>
</dbReference>
<dbReference type="InterPro" id="IPR014743">
    <property type="entry name" value="Cl-channel_core"/>
</dbReference>
<keyword evidence="4 8" id="KW-1133">Transmembrane helix</keyword>
<evidence type="ECO:0000256" key="7">
    <source>
        <dbReference type="ARBA" id="ARBA00023214"/>
    </source>
</evidence>
<feature type="domain" description="RCK C-terminal" evidence="9">
    <location>
        <begin position="426"/>
        <end position="507"/>
    </location>
</feature>
<evidence type="ECO:0000313" key="10">
    <source>
        <dbReference type="EMBL" id="PKZ17473.1"/>
    </source>
</evidence>
<keyword evidence="6 8" id="KW-0472">Membrane</keyword>
<dbReference type="GO" id="GO:0005886">
    <property type="term" value="C:plasma membrane"/>
    <property type="evidence" value="ECO:0007669"/>
    <property type="project" value="TreeGrafter"/>
</dbReference>
<evidence type="ECO:0000256" key="2">
    <source>
        <dbReference type="ARBA" id="ARBA00022448"/>
    </source>
</evidence>
<evidence type="ECO:0000256" key="1">
    <source>
        <dbReference type="ARBA" id="ARBA00004141"/>
    </source>
</evidence>
<comment type="caution">
    <text evidence="10">The sequence shown here is derived from an EMBL/GenBank/DDBJ whole genome shotgun (WGS) entry which is preliminary data.</text>
</comment>
<dbReference type="Pfam" id="PF02080">
    <property type="entry name" value="TrkA_C"/>
    <property type="match status" value="1"/>
</dbReference>
<dbReference type="InterPro" id="IPR036721">
    <property type="entry name" value="RCK_C_sf"/>
</dbReference>
<organism evidence="10 11">
    <name type="scientific">Anaerococcus octavius</name>
    <dbReference type="NCBI Taxonomy" id="54007"/>
    <lineage>
        <taxon>Bacteria</taxon>
        <taxon>Bacillati</taxon>
        <taxon>Bacillota</taxon>
        <taxon>Tissierellia</taxon>
        <taxon>Tissierellales</taxon>
        <taxon>Peptoniphilaceae</taxon>
        <taxon>Anaerococcus</taxon>
    </lineage>
</organism>
<gene>
    <name evidence="10" type="ORF">CYJ34_01825</name>
</gene>
<proteinExistence type="predicted"/>
<evidence type="ECO:0000256" key="3">
    <source>
        <dbReference type="ARBA" id="ARBA00022692"/>
    </source>
</evidence>
<protein>
    <submittedName>
        <fullName evidence="10">ClC family H(+)/Cl(-) exchange transporter</fullName>
    </submittedName>
</protein>
<feature type="transmembrane region" description="Helical" evidence="8">
    <location>
        <begin position="151"/>
        <end position="174"/>
    </location>
</feature>
<dbReference type="InterPro" id="IPR001807">
    <property type="entry name" value="ClC"/>
</dbReference>
<keyword evidence="7" id="KW-0868">Chloride</keyword>
<dbReference type="AlphaFoldDB" id="A0A2I1MBG3"/>
<evidence type="ECO:0000259" key="9">
    <source>
        <dbReference type="PROSITE" id="PS51202"/>
    </source>
</evidence>
<dbReference type="SUPFAM" id="SSF81340">
    <property type="entry name" value="Clc chloride channel"/>
    <property type="match status" value="1"/>
</dbReference>
<keyword evidence="11" id="KW-1185">Reference proteome</keyword>
<feature type="transmembrane region" description="Helical" evidence="8">
    <location>
        <begin position="186"/>
        <end position="205"/>
    </location>
</feature>
<evidence type="ECO:0000256" key="6">
    <source>
        <dbReference type="ARBA" id="ARBA00023136"/>
    </source>
</evidence>
<feature type="transmembrane region" description="Helical" evidence="8">
    <location>
        <begin position="324"/>
        <end position="343"/>
    </location>
</feature>
<dbReference type="Proteomes" id="UP000234335">
    <property type="component" value="Unassembled WGS sequence"/>
</dbReference>
<evidence type="ECO:0000256" key="5">
    <source>
        <dbReference type="ARBA" id="ARBA00023065"/>
    </source>
</evidence>
<dbReference type="GO" id="GO:0008324">
    <property type="term" value="F:monoatomic cation transmembrane transporter activity"/>
    <property type="evidence" value="ECO:0007669"/>
    <property type="project" value="InterPro"/>
</dbReference>